<protein>
    <recommendedName>
        <fullName evidence="5">DUF802 domain-containing protein</fullName>
    </recommendedName>
</protein>
<accession>A0ABZ0B113</accession>
<keyword evidence="4" id="KW-1185">Reference proteome</keyword>
<keyword evidence="2" id="KW-0812">Transmembrane</keyword>
<name>A0ABZ0B113_9BURK</name>
<feature type="transmembrane region" description="Helical" evidence="2">
    <location>
        <begin position="111"/>
        <end position="139"/>
    </location>
</feature>
<dbReference type="EMBL" id="CP132507">
    <property type="protein sequence ID" value="WNO05442.1"/>
    <property type="molecule type" value="Genomic_DNA"/>
</dbReference>
<feature type="transmembrane region" description="Helical" evidence="2">
    <location>
        <begin position="7"/>
        <end position="26"/>
    </location>
</feature>
<evidence type="ECO:0000313" key="4">
    <source>
        <dbReference type="Proteomes" id="UP001302257"/>
    </source>
</evidence>
<evidence type="ECO:0000256" key="1">
    <source>
        <dbReference type="SAM" id="Coils"/>
    </source>
</evidence>
<evidence type="ECO:0000256" key="2">
    <source>
        <dbReference type="SAM" id="Phobius"/>
    </source>
</evidence>
<evidence type="ECO:0000313" key="3">
    <source>
        <dbReference type="EMBL" id="WNO05442.1"/>
    </source>
</evidence>
<reference evidence="3 4" key="1">
    <citation type="submission" date="2023-08" db="EMBL/GenBank/DDBJ databases">
        <title>Rhodoferax potami sp. nov. and Rhodoferax mekongensis sp. nov., isolated from the Mekong River in Thailand.</title>
        <authorList>
            <person name="Kitikhun S."/>
            <person name="Charoenyingcharoen P."/>
            <person name="Siriarchawattana P."/>
            <person name="Likhitrattanapisal S."/>
            <person name="Nilsakha T."/>
            <person name="Chanpet A."/>
            <person name="Rattanawaree P."/>
            <person name="Ingsriswang S."/>
        </authorList>
    </citation>
    <scope>NUCLEOTIDE SEQUENCE [LARGE SCALE GENOMIC DNA]</scope>
    <source>
        <strain evidence="3 4">TBRC 17307</strain>
    </source>
</reference>
<proteinExistence type="predicted"/>
<gene>
    <name evidence="3" type="ORF">RAN89_03150</name>
</gene>
<organism evidence="3 4">
    <name type="scientific">Rhodoferax mekongensis</name>
    <dbReference type="NCBI Taxonomy" id="3068341"/>
    <lineage>
        <taxon>Bacteria</taxon>
        <taxon>Pseudomonadati</taxon>
        <taxon>Pseudomonadota</taxon>
        <taxon>Betaproteobacteria</taxon>
        <taxon>Burkholderiales</taxon>
        <taxon>Comamonadaceae</taxon>
        <taxon>Rhodoferax</taxon>
    </lineage>
</organism>
<evidence type="ECO:0008006" key="5">
    <source>
        <dbReference type="Google" id="ProtNLM"/>
    </source>
</evidence>
<keyword evidence="2" id="KW-0472">Membrane</keyword>
<dbReference type="RefSeq" id="WP_313868213.1">
    <property type="nucleotide sequence ID" value="NZ_CP132507.1"/>
</dbReference>
<feature type="transmembrane region" description="Helical" evidence="2">
    <location>
        <begin position="32"/>
        <end position="50"/>
    </location>
</feature>
<keyword evidence="1" id="KW-0175">Coiled coil</keyword>
<feature type="coiled-coil region" evidence="1">
    <location>
        <begin position="229"/>
        <end position="256"/>
    </location>
</feature>
<keyword evidence="2" id="KW-1133">Transmembrane helix</keyword>
<sequence length="627" mass="67250">MTQDMNRFVIPAAIGAGTVFVGWIALGFVGTSYLALCMTLLIGAVYAIGLREMSRYRASTKSLRQALTDMGEPLESLAAWLGRVPAALQPSVRARIEGERVGLPGPSLTPYLVGLLVMLGMLGTFLGMVMTFKGAVFALEGSADLQAIRAALAAPIKGLGLSFGTSVAGVATSALLGLVSALCRRERLQVTRLLDTRIATVLRPFTLAHQREAGLLAQQQQVQALPAVAEQLAKLMEQIEQRNLALNTRLEAQQQAFHADVGRAYTGLATAVGQSLQDSLLAGAKQTSEAIVPVMESALQQLVAETRQQHTQMREALQAQLQGVQAAFHEGTHTLTADWARALNESTASLQTEWQRAGEHAQAQQQALARTLEANVATITEHTASQASATIAGMARVLTQSEALVATQQQAEAAWAEQQQARMDQLTTLWRIGLSDLRAEEAARSEAAAARISELTLQLRTGMTQLVERDTLALQERQQLMERLHGVLQSAEATTQGQRVAIDTLVANTGHTLLQVQEQFSQTLALQADKADHLAAQVGGSATELSHLGSSFQQAVELFVGTSEQLVQSLQGVEAAVNQSMERSDEQLAYYVAQAREVIDLSLSSQKAVVEDLRKLRNQAVASAGTA</sequence>
<dbReference type="Proteomes" id="UP001302257">
    <property type="component" value="Chromosome"/>
</dbReference>